<dbReference type="EMBL" id="KQ242625">
    <property type="protein sequence ID" value="KNC77809.1"/>
    <property type="molecule type" value="Genomic_DNA"/>
</dbReference>
<name>A0A0L0FM01_9EUKA</name>
<sequence>MDMALHPAVIRGMSGISKKPVVPEGPPIVKMQVSPIRSVAIVGDCTSLQASFMNALKGIGDKRSRFFVISTLKLIHTIVLADVILVCFDSADADSLNDAKEWAAKSSKQTEKATLILVGLSRGESEVKRQVVAEANGLYKLFGAKYYMQCNILSRLEVVDVFMTTSVEALAVIAKNRVTHPVPEPHVKHSANFNIIGKLHHVHHNKSNAKKLSFASSTKPGATRNSLKHTDNYVIDAQAMIGIGGVGSISPGNSPKTRMSSKSKDKDKEKEKEKAKKKAQKEAQKDKLGKKKDHKRTVSVECSMKPSYITQSDMTSSPSAIFTRDSSAGVGGYLPGNLVARTRGSVPSAAVVVGDMHANGNGLQHSPKSGLSRPQNQANGDSGGGTGRQLDRRAISDTTVFFPQHSEESHHSATSAERALGPQPHPTGTGAGAHTAHPIKPHHTSCDPQIGFRRSQSHAHTPTQSRTSSLVPAGDGLNSFDPTMHLGTTAPAMGGVSRSMSAAGLAQLATFVGPGVGQMGLAGQAVYAGGGSNAASCGSIAGQNQQSAYSELQTAGFSGLTPMSMIMDEDGEGLVMITPASVDGYACVRAPTRDSTTSNSSSQGGVVFEGIDDHTVTSPDETRRRIMTTGDNTGSDTSVKTNSSTVGPTVARCRNSQGGASIASSGIGPVKHQGGMRPCLSHLTIKDHEAAKLAPNSGMHRSSFTDTRLPTARGAPRGSNRRSMGDVSITSNGTAISQATGMSGLSQRRHSPYYNVEGVEIGVNNTTDGTISGEEGEDGKRDKDGKGGRFNKLFRRGSDYEDLVKVRVKSPVASPVIVMKRHATLTRLSEIKGLSTKYDVVGNPRRTKSLHTHSQTATGRASSRKSN</sequence>
<feature type="compositionally biased region" description="Polar residues" evidence="1">
    <location>
        <begin position="699"/>
        <end position="708"/>
    </location>
</feature>
<feature type="region of interest" description="Disordered" evidence="1">
    <location>
        <begin position="592"/>
        <end position="649"/>
    </location>
</feature>
<feature type="compositionally biased region" description="Polar residues" evidence="1">
    <location>
        <begin position="593"/>
        <end position="604"/>
    </location>
</feature>
<feature type="compositionally biased region" description="Basic and acidic residues" evidence="1">
    <location>
        <begin position="778"/>
        <end position="787"/>
    </location>
</feature>
<feature type="compositionally biased region" description="Basic residues" evidence="1">
    <location>
        <begin position="288"/>
        <end position="297"/>
    </location>
</feature>
<feature type="region of interest" description="Disordered" evidence="1">
    <location>
        <begin position="842"/>
        <end position="867"/>
    </location>
</feature>
<feature type="compositionally biased region" description="Polar residues" evidence="1">
    <location>
        <begin position="629"/>
        <end position="647"/>
    </location>
</feature>
<feature type="region of interest" description="Disordered" evidence="1">
    <location>
        <begin position="357"/>
        <end position="390"/>
    </location>
</feature>
<dbReference type="GeneID" id="25910242"/>
<feature type="compositionally biased region" description="Basic and acidic residues" evidence="1">
    <location>
        <begin position="611"/>
        <end position="624"/>
    </location>
</feature>
<feature type="region of interest" description="Disordered" evidence="1">
    <location>
        <begin position="764"/>
        <end position="789"/>
    </location>
</feature>
<feature type="region of interest" description="Disordered" evidence="1">
    <location>
        <begin position="246"/>
        <end position="299"/>
    </location>
</feature>
<evidence type="ECO:0000313" key="2">
    <source>
        <dbReference type="EMBL" id="KNC77809.1"/>
    </source>
</evidence>
<feature type="compositionally biased region" description="Polar residues" evidence="1">
    <location>
        <begin position="361"/>
        <end position="380"/>
    </location>
</feature>
<feature type="region of interest" description="Disordered" evidence="1">
    <location>
        <begin position="696"/>
        <end position="732"/>
    </location>
</feature>
<feature type="compositionally biased region" description="Polar residues" evidence="1">
    <location>
        <begin position="458"/>
        <end position="470"/>
    </location>
</feature>
<evidence type="ECO:0000256" key="1">
    <source>
        <dbReference type="SAM" id="MobiDB-lite"/>
    </source>
</evidence>
<feature type="compositionally biased region" description="Polar residues" evidence="1">
    <location>
        <begin position="852"/>
        <end position="861"/>
    </location>
</feature>
<organism evidence="2 3">
    <name type="scientific">Sphaeroforma arctica JP610</name>
    <dbReference type="NCBI Taxonomy" id="667725"/>
    <lineage>
        <taxon>Eukaryota</taxon>
        <taxon>Ichthyosporea</taxon>
        <taxon>Ichthyophonida</taxon>
        <taxon>Sphaeroforma</taxon>
    </lineage>
</organism>
<feature type="region of interest" description="Disordered" evidence="1">
    <location>
        <begin position="403"/>
        <end position="480"/>
    </location>
</feature>
<dbReference type="Gene3D" id="3.40.50.300">
    <property type="entry name" value="P-loop containing nucleotide triphosphate hydrolases"/>
    <property type="match status" value="1"/>
</dbReference>
<dbReference type="InterPro" id="IPR027417">
    <property type="entry name" value="P-loop_NTPase"/>
</dbReference>
<gene>
    <name evidence="2" type="ORF">SARC_09738</name>
</gene>
<reference evidence="2 3" key="1">
    <citation type="submission" date="2011-02" db="EMBL/GenBank/DDBJ databases">
        <title>The Genome Sequence of Sphaeroforma arctica JP610.</title>
        <authorList>
            <consortium name="The Broad Institute Genome Sequencing Platform"/>
            <person name="Russ C."/>
            <person name="Cuomo C."/>
            <person name="Young S.K."/>
            <person name="Zeng Q."/>
            <person name="Gargeya S."/>
            <person name="Alvarado L."/>
            <person name="Berlin A."/>
            <person name="Chapman S.B."/>
            <person name="Chen Z."/>
            <person name="Freedman E."/>
            <person name="Gellesch M."/>
            <person name="Goldberg J."/>
            <person name="Griggs A."/>
            <person name="Gujja S."/>
            <person name="Heilman E."/>
            <person name="Heiman D."/>
            <person name="Howarth C."/>
            <person name="Mehta T."/>
            <person name="Neiman D."/>
            <person name="Pearson M."/>
            <person name="Roberts A."/>
            <person name="Saif S."/>
            <person name="Shea T."/>
            <person name="Shenoy N."/>
            <person name="Sisk P."/>
            <person name="Stolte C."/>
            <person name="Sykes S."/>
            <person name="White J."/>
            <person name="Yandava C."/>
            <person name="Burger G."/>
            <person name="Gray M.W."/>
            <person name="Holland P.W.H."/>
            <person name="King N."/>
            <person name="Lang F.B.F."/>
            <person name="Roger A.J."/>
            <person name="Ruiz-Trillo I."/>
            <person name="Haas B."/>
            <person name="Nusbaum C."/>
            <person name="Birren B."/>
        </authorList>
    </citation>
    <scope>NUCLEOTIDE SEQUENCE [LARGE SCALE GENOMIC DNA]</scope>
    <source>
        <strain evidence="2 3">JP610</strain>
    </source>
</reference>
<accession>A0A0L0FM01</accession>
<protein>
    <submittedName>
        <fullName evidence="2">Uncharacterized protein</fullName>
    </submittedName>
</protein>
<keyword evidence="3" id="KW-1185">Reference proteome</keyword>
<feature type="compositionally biased region" description="Basic and acidic residues" evidence="1">
    <location>
        <begin position="262"/>
        <end position="287"/>
    </location>
</feature>
<proteinExistence type="predicted"/>
<dbReference type="RefSeq" id="XP_014151711.1">
    <property type="nucleotide sequence ID" value="XM_014296236.1"/>
</dbReference>
<dbReference type="AlphaFoldDB" id="A0A0L0FM01"/>
<evidence type="ECO:0000313" key="3">
    <source>
        <dbReference type="Proteomes" id="UP000054560"/>
    </source>
</evidence>
<dbReference type="Proteomes" id="UP000054560">
    <property type="component" value="Unassembled WGS sequence"/>
</dbReference>